<evidence type="ECO:0000313" key="2">
    <source>
        <dbReference type="Proteomes" id="UP000589351"/>
    </source>
</evidence>
<dbReference type="SUPFAM" id="SSF55961">
    <property type="entry name" value="Bet v1-like"/>
    <property type="match status" value="1"/>
</dbReference>
<sequence length="148" mass="17117">MEIYKYKNEDIAASPEDIFRFVNDDKALKRIFSILKDVEYHTKGRRVKGSKFRITLGVRNKTYRFRNEIVEAVKDRSITMKTKLKQGVITTVFNVTPVGEHSKLTVQSSIESGMGVRVFVMTTKPLVKVIMNKEMNKFIEEVEEYSAS</sequence>
<name>A0A6V7R3B5_9STAP</name>
<dbReference type="Proteomes" id="UP000589351">
    <property type="component" value="Unassembled WGS sequence"/>
</dbReference>
<dbReference type="InterPro" id="IPR023393">
    <property type="entry name" value="START-like_dom_sf"/>
</dbReference>
<gene>
    <name evidence="1" type="ORF">JEODO184_00435</name>
</gene>
<dbReference type="AlphaFoldDB" id="A0A6V7R3B5"/>
<dbReference type="EMBL" id="CAJEWD010000003">
    <property type="protein sequence ID" value="CAD2071841.1"/>
    <property type="molecule type" value="Genomic_DNA"/>
</dbReference>
<proteinExistence type="predicted"/>
<dbReference type="Gene3D" id="3.30.530.20">
    <property type="match status" value="1"/>
</dbReference>
<comment type="caution">
    <text evidence="1">The sequence shown here is derived from an EMBL/GenBank/DDBJ whole genome shotgun (WGS) entry which is preliminary data.</text>
</comment>
<organism evidence="1 2">
    <name type="scientific">Jeotgalicoccus meleagridis</name>
    <dbReference type="NCBI Taxonomy" id="2759181"/>
    <lineage>
        <taxon>Bacteria</taxon>
        <taxon>Bacillati</taxon>
        <taxon>Bacillota</taxon>
        <taxon>Bacilli</taxon>
        <taxon>Bacillales</taxon>
        <taxon>Staphylococcaceae</taxon>
        <taxon>Jeotgalicoccus</taxon>
    </lineage>
</organism>
<dbReference type="CDD" id="cd07812">
    <property type="entry name" value="SRPBCC"/>
    <property type="match status" value="1"/>
</dbReference>
<dbReference type="InterPro" id="IPR019587">
    <property type="entry name" value="Polyketide_cyclase/dehydratase"/>
</dbReference>
<keyword evidence="2" id="KW-1185">Reference proteome</keyword>
<protein>
    <submittedName>
        <fullName evidence="1">Polyketide cyclase / dehydrase and lipid transport</fullName>
    </submittedName>
</protein>
<evidence type="ECO:0000313" key="1">
    <source>
        <dbReference type="EMBL" id="CAD2071841.1"/>
    </source>
</evidence>
<dbReference type="Pfam" id="PF10604">
    <property type="entry name" value="Polyketide_cyc2"/>
    <property type="match status" value="1"/>
</dbReference>
<reference evidence="1 2" key="1">
    <citation type="submission" date="2020-07" db="EMBL/GenBank/DDBJ databases">
        <authorList>
            <person name="Criscuolo A."/>
        </authorList>
    </citation>
    <scope>NUCLEOTIDE SEQUENCE [LARGE SCALE GENOMIC DNA]</scope>
    <source>
        <strain evidence="1">CIP111649</strain>
    </source>
</reference>
<dbReference type="RefSeq" id="WP_185124976.1">
    <property type="nucleotide sequence ID" value="NZ_CAJEWD010000003.1"/>
</dbReference>
<accession>A0A6V7R3B5</accession>